<sequence>MCVKYKYLIFLFSLIYSILEISSKFEFTNVECKSLDKNFADFEYCYIKSVNRSYKYLSLKANVFKKPITKLKVNGALFKRLNGYRPFMYNVTVDACRFMDNKNSNPVAGYFFDFIKLNSNINHSCPYTHDFIVDKLSIDEVNHRITNVLPFPEGAYMVETHWIAYDIDRVVVKVYGTLS</sequence>
<dbReference type="InterPro" id="IPR010512">
    <property type="entry name" value="DUF1091"/>
</dbReference>
<reference evidence="3" key="1">
    <citation type="submission" date="2025-08" db="UniProtKB">
        <authorList>
            <consortium name="RefSeq"/>
        </authorList>
    </citation>
    <scope>IDENTIFICATION</scope>
    <source>
        <strain evidence="3">14028-0561.14</strain>
        <tissue evidence="3">Whole fly</tissue>
    </source>
</reference>
<dbReference type="OrthoDB" id="8064020at2759"/>
<evidence type="ECO:0000313" key="2">
    <source>
        <dbReference type="Proteomes" id="UP001652661"/>
    </source>
</evidence>
<proteinExistence type="predicted"/>
<dbReference type="Pfam" id="PF06477">
    <property type="entry name" value="DUF1091"/>
    <property type="match status" value="1"/>
</dbReference>
<dbReference type="SMART" id="SM00697">
    <property type="entry name" value="DM8"/>
    <property type="match status" value="1"/>
</dbReference>
<dbReference type="AlphaFoldDB" id="A0A6P4JRR5"/>
<organism evidence="2 3">
    <name type="scientific">Drosophila kikkawai</name>
    <name type="common">Fruit fly</name>
    <dbReference type="NCBI Taxonomy" id="30033"/>
    <lineage>
        <taxon>Eukaryota</taxon>
        <taxon>Metazoa</taxon>
        <taxon>Ecdysozoa</taxon>
        <taxon>Arthropoda</taxon>
        <taxon>Hexapoda</taxon>
        <taxon>Insecta</taxon>
        <taxon>Pterygota</taxon>
        <taxon>Neoptera</taxon>
        <taxon>Endopterygota</taxon>
        <taxon>Diptera</taxon>
        <taxon>Brachycera</taxon>
        <taxon>Muscomorpha</taxon>
        <taxon>Ephydroidea</taxon>
        <taxon>Drosophilidae</taxon>
        <taxon>Drosophila</taxon>
        <taxon>Sophophora</taxon>
    </lineage>
</organism>
<dbReference type="PANTHER" id="PTHR20898">
    <property type="entry name" value="DAEDALUS ON 3-RELATED-RELATED"/>
    <property type="match status" value="1"/>
</dbReference>
<evidence type="ECO:0000313" key="3">
    <source>
        <dbReference type="RefSeq" id="XP_017037369.1"/>
    </source>
</evidence>
<dbReference type="PANTHER" id="PTHR20898:SF0">
    <property type="entry name" value="DAEDALUS ON 3-RELATED"/>
    <property type="match status" value="1"/>
</dbReference>
<keyword evidence="1" id="KW-0732">Signal</keyword>
<keyword evidence="2" id="KW-1185">Reference proteome</keyword>
<evidence type="ECO:0000256" key="1">
    <source>
        <dbReference type="SAM" id="SignalP"/>
    </source>
</evidence>
<protein>
    <submittedName>
        <fullName evidence="3">Uncharacterized protein</fullName>
    </submittedName>
</protein>
<dbReference type="Proteomes" id="UP001652661">
    <property type="component" value="Chromosome 3R"/>
</dbReference>
<dbReference type="GeneID" id="108085325"/>
<accession>A0A6P4JRR5</accession>
<dbReference type="RefSeq" id="XP_017037369.1">
    <property type="nucleotide sequence ID" value="XM_017181880.1"/>
</dbReference>
<feature type="signal peptide" evidence="1">
    <location>
        <begin position="1"/>
        <end position="24"/>
    </location>
</feature>
<name>A0A6P4JRR5_DROKI</name>
<feature type="chain" id="PRO_5027759754" evidence="1">
    <location>
        <begin position="25"/>
        <end position="179"/>
    </location>
</feature>
<gene>
    <name evidence="3" type="primary">LOC108085325</name>
</gene>